<reference evidence="1" key="1">
    <citation type="submission" date="2022-07" db="EMBL/GenBank/DDBJ databases">
        <title>Fungi with potential for degradation of polypropylene.</title>
        <authorList>
            <person name="Gostincar C."/>
        </authorList>
    </citation>
    <scope>NUCLEOTIDE SEQUENCE</scope>
    <source>
        <strain evidence="1">EXF-13287</strain>
    </source>
</reference>
<organism evidence="1 2">
    <name type="scientific">Coniochaeta hoffmannii</name>
    <dbReference type="NCBI Taxonomy" id="91930"/>
    <lineage>
        <taxon>Eukaryota</taxon>
        <taxon>Fungi</taxon>
        <taxon>Dikarya</taxon>
        <taxon>Ascomycota</taxon>
        <taxon>Pezizomycotina</taxon>
        <taxon>Sordariomycetes</taxon>
        <taxon>Sordariomycetidae</taxon>
        <taxon>Coniochaetales</taxon>
        <taxon>Coniochaetaceae</taxon>
        <taxon>Coniochaeta</taxon>
    </lineage>
</organism>
<gene>
    <name evidence="1" type="ORF">NKR19_g4976</name>
</gene>
<name>A0AA38VME6_9PEZI</name>
<evidence type="ECO:0000313" key="2">
    <source>
        <dbReference type="Proteomes" id="UP001174691"/>
    </source>
</evidence>
<comment type="caution">
    <text evidence="1">The sequence shown here is derived from an EMBL/GenBank/DDBJ whole genome shotgun (WGS) entry which is preliminary data.</text>
</comment>
<dbReference type="Proteomes" id="UP001174691">
    <property type="component" value="Unassembled WGS sequence"/>
</dbReference>
<sequence>MVQDNPAVLWTIPGSGFDCEKWSLPVEGAGTVALAKHISPRISSSVLYTDRAATIDGGGELASDQDRKESLLGACGTHGGMVAVKVNASHPAYNSAEYRNAMAKSQGIIIKIVKAPS</sequence>
<dbReference type="EMBL" id="JANBVN010000065">
    <property type="protein sequence ID" value="KAJ9151454.1"/>
    <property type="molecule type" value="Genomic_DNA"/>
</dbReference>
<dbReference type="AlphaFoldDB" id="A0AA38VME6"/>
<accession>A0AA38VME6</accession>
<proteinExistence type="predicted"/>
<keyword evidence="2" id="KW-1185">Reference proteome</keyword>
<evidence type="ECO:0000313" key="1">
    <source>
        <dbReference type="EMBL" id="KAJ9151454.1"/>
    </source>
</evidence>
<protein>
    <submittedName>
        <fullName evidence="1">Uncharacterized protein</fullName>
    </submittedName>
</protein>